<dbReference type="Proteomes" id="UP000289738">
    <property type="component" value="Chromosome B09"/>
</dbReference>
<feature type="region of interest" description="Disordered" evidence="1">
    <location>
        <begin position="93"/>
        <end position="156"/>
    </location>
</feature>
<name>A0A444XJS3_ARAHY</name>
<evidence type="ECO:0000256" key="1">
    <source>
        <dbReference type="SAM" id="MobiDB-lite"/>
    </source>
</evidence>
<reference evidence="2 3" key="1">
    <citation type="submission" date="2019-01" db="EMBL/GenBank/DDBJ databases">
        <title>Sequencing of cultivated peanut Arachis hypogaea provides insights into genome evolution and oil improvement.</title>
        <authorList>
            <person name="Chen X."/>
        </authorList>
    </citation>
    <scope>NUCLEOTIDE SEQUENCE [LARGE SCALE GENOMIC DNA]</scope>
    <source>
        <strain evidence="3">cv. Fuhuasheng</strain>
        <tissue evidence="2">Leaves</tissue>
    </source>
</reference>
<sequence>MVYFVNEKVNKDYSIVVHLKPRDSYDMGEIKMMKHARMSHDMPKQKRYKNLLKVANAANSSQDKSAIAANASQDKLAAANSSRDKLAATANSFRDKSVTTTSKNSSHDKSIATRNASLEKSATATSRNSSSSQTLYYSKPSSIAPTTSEHPPEARHKCGRESKHYWTIDAIDEYEVSTRLHLLLKDVHNFPEGLHIVVNFDKLHATIGEAIGLLTGVCGQLATDCVAFPINFEKWLAILESKPRS</sequence>
<organism evidence="2 3">
    <name type="scientific">Arachis hypogaea</name>
    <name type="common">Peanut</name>
    <dbReference type="NCBI Taxonomy" id="3818"/>
    <lineage>
        <taxon>Eukaryota</taxon>
        <taxon>Viridiplantae</taxon>
        <taxon>Streptophyta</taxon>
        <taxon>Embryophyta</taxon>
        <taxon>Tracheophyta</taxon>
        <taxon>Spermatophyta</taxon>
        <taxon>Magnoliopsida</taxon>
        <taxon>eudicotyledons</taxon>
        <taxon>Gunneridae</taxon>
        <taxon>Pentapetalae</taxon>
        <taxon>rosids</taxon>
        <taxon>fabids</taxon>
        <taxon>Fabales</taxon>
        <taxon>Fabaceae</taxon>
        <taxon>Papilionoideae</taxon>
        <taxon>50 kb inversion clade</taxon>
        <taxon>dalbergioids sensu lato</taxon>
        <taxon>Dalbergieae</taxon>
        <taxon>Pterocarpus clade</taxon>
        <taxon>Arachis</taxon>
    </lineage>
</organism>
<keyword evidence="3" id="KW-1185">Reference proteome</keyword>
<protein>
    <submittedName>
        <fullName evidence="2">Uncharacterized protein</fullName>
    </submittedName>
</protein>
<evidence type="ECO:0000313" key="2">
    <source>
        <dbReference type="EMBL" id="RYQ89902.1"/>
    </source>
</evidence>
<dbReference type="AlphaFoldDB" id="A0A444XJS3"/>
<gene>
    <name evidence="2" type="ORF">Ahy_B09g096296</name>
</gene>
<proteinExistence type="predicted"/>
<feature type="compositionally biased region" description="Low complexity" evidence="1">
    <location>
        <begin position="121"/>
        <end position="142"/>
    </location>
</feature>
<accession>A0A444XJS3</accession>
<evidence type="ECO:0000313" key="3">
    <source>
        <dbReference type="Proteomes" id="UP000289738"/>
    </source>
</evidence>
<dbReference type="EMBL" id="SDMP01000019">
    <property type="protein sequence ID" value="RYQ89902.1"/>
    <property type="molecule type" value="Genomic_DNA"/>
</dbReference>
<comment type="caution">
    <text evidence="2">The sequence shown here is derived from an EMBL/GenBank/DDBJ whole genome shotgun (WGS) entry which is preliminary data.</text>
</comment>